<accession>A0ABW8D8Y0</accession>
<evidence type="ECO:0000313" key="3">
    <source>
        <dbReference type="Proteomes" id="UP001615550"/>
    </source>
</evidence>
<evidence type="ECO:0000313" key="2">
    <source>
        <dbReference type="EMBL" id="MFJ1267940.1"/>
    </source>
</evidence>
<evidence type="ECO:0000256" key="1">
    <source>
        <dbReference type="SAM" id="Phobius"/>
    </source>
</evidence>
<keyword evidence="3" id="KW-1185">Reference proteome</keyword>
<proteinExistence type="predicted"/>
<organism evidence="2 3">
    <name type="scientific">Legionella lytica</name>
    <dbReference type="NCBI Taxonomy" id="96232"/>
    <lineage>
        <taxon>Bacteria</taxon>
        <taxon>Pseudomonadati</taxon>
        <taxon>Pseudomonadota</taxon>
        <taxon>Gammaproteobacteria</taxon>
        <taxon>Legionellales</taxon>
        <taxon>Legionellaceae</taxon>
        <taxon>Legionella</taxon>
    </lineage>
</organism>
<keyword evidence="1" id="KW-0812">Transmembrane</keyword>
<keyword evidence="1" id="KW-1133">Transmembrane helix</keyword>
<reference evidence="2 3" key="1">
    <citation type="submission" date="2024-08" db="EMBL/GenBank/DDBJ databases">
        <title>Draft Genome Sequence of Legionella lytica strain DSB2004, Isolated From a Fire Sprinkler System.</title>
        <authorList>
            <person name="Everhart A.D."/>
            <person name="Kidane D.T."/>
            <person name="Farone A.L."/>
            <person name="Farone M.B."/>
        </authorList>
    </citation>
    <scope>NUCLEOTIDE SEQUENCE [LARGE SCALE GENOMIC DNA]</scope>
    <source>
        <strain evidence="2 3">DSB2004</strain>
    </source>
</reference>
<gene>
    <name evidence="2" type="ORF">ACD661_05120</name>
</gene>
<sequence>MPIEKKYTIENLASSFTENLGMDQDVTEHFFESVQTGEDLGKLLSLLKPEEYPYLLSVKDEISIILATESLNYMLIPIAEDPQRVGAIYELIKKHWIDKVHIQNWEDFFWCLTYLPQEKRGEFAVGMEKKLPDLLRTPMQLLEVVIHLNEDQKEIFLATIKHLALQGKIKDTVFEYSETDSYLFRIKWANKYKEAYDFVYDRLINDPEIHDFLSHRHQPIQSISEEPSPFINIDMHILAGFITALGVASVAIGLAILCTTTFGVAGAAIATAGVATLGTTGIFSKMGFFSNKEQSIDNTEELENKSKPLG</sequence>
<feature type="transmembrane region" description="Helical" evidence="1">
    <location>
        <begin position="262"/>
        <end position="283"/>
    </location>
</feature>
<feature type="transmembrane region" description="Helical" evidence="1">
    <location>
        <begin position="237"/>
        <end position="256"/>
    </location>
</feature>
<comment type="caution">
    <text evidence="2">The sequence shown here is derived from an EMBL/GenBank/DDBJ whole genome shotgun (WGS) entry which is preliminary data.</text>
</comment>
<dbReference type="EMBL" id="JBGORX010000001">
    <property type="protein sequence ID" value="MFJ1267940.1"/>
    <property type="molecule type" value="Genomic_DNA"/>
</dbReference>
<protein>
    <submittedName>
        <fullName evidence="2">Uncharacterized protein</fullName>
    </submittedName>
</protein>
<dbReference type="RefSeq" id="WP_400186772.1">
    <property type="nucleotide sequence ID" value="NZ_JBGORX010000001.1"/>
</dbReference>
<keyword evidence="1" id="KW-0472">Membrane</keyword>
<dbReference type="Proteomes" id="UP001615550">
    <property type="component" value="Unassembled WGS sequence"/>
</dbReference>
<name>A0ABW8D8Y0_9GAMM</name>